<keyword evidence="1" id="KW-0732">Signal</keyword>
<proteinExistence type="predicted"/>
<dbReference type="Proteomes" id="UP001500730">
    <property type="component" value="Unassembled WGS sequence"/>
</dbReference>
<dbReference type="InterPro" id="IPR000914">
    <property type="entry name" value="SBP_5_dom"/>
</dbReference>
<comment type="caution">
    <text evidence="3">The sequence shown here is derived from an EMBL/GenBank/DDBJ whole genome shotgun (WGS) entry which is preliminary data.</text>
</comment>
<dbReference type="InterPro" id="IPR030678">
    <property type="entry name" value="Peptide/Ni-bd"/>
</dbReference>
<dbReference type="EMBL" id="BAAARE010000001">
    <property type="protein sequence ID" value="GAA2468928.1"/>
    <property type="molecule type" value="Genomic_DNA"/>
</dbReference>
<dbReference type="Pfam" id="PF00496">
    <property type="entry name" value="SBP_bac_5"/>
    <property type="match status" value="1"/>
</dbReference>
<protein>
    <submittedName>
        <fullName evidence="3">ABC transporter substrate-binding protein</fullName>
    </submittedName>
</protein>
<evidence type="ECO:0000259" key="2">
    <source>
        <dbReference type="Pfam" id="PF00496"/>
    </source>
</evidence>
<dbReference type="PIRSF" id="PIRSF002741">
    <property type="entry name" value="MppA"/>
    <property type="match status" value="1"/>
</dbReference>
<sequence length="470" mass="51985">MLQAAIGGEPDQLDPQKTSAYYSFEVLENVYDTLVQPDANLNMQPALATSWDTSKDQLTWTFHLGKGLSFSDGSPLTSKDVVYSFERIIKDKLNSSYKFTTVKSITAPDPATVVFTLSAPTPNMLANVGGFKGVGIVEQSNVDSGKIKTAPVGSGPFMVKSYVSGDKIELVPNPHYWGPKPKLAGVTYTFVKDPTVALQDLQSGQVQWTDNLPPQQVASLKNNSDISVQSAPSTDYWYMALNETHKPFDNPQVRRAVAFALDREAITKAATFGNATVNQTAIPKGSQWYFEYAPYTHDPAKAQQLMGQAGVKNASMDLMVTSQYPETVRAAQVIASELGAIGINVKIRTLDFAQWLDEEGKGNFDSFMLGWLGNLDPDEFYYAQHHSGANFNFQKYSNPSVDKLLDQARTETDQKARKQEYDQAAKMIVDDASYIYLYNPDVVQGWSKKVSGYQVRSDRAIRFGQTSLTQ</sequence>
<keyword evidence="4" id="KW-1185">Reference proteome</keyword>
<dbReference type="SUPFAM" id="SSF53850">
    <property type="entry name" value="Periplasmic binding protein-like II"/>
    <property type="match status" value="1"/>
</dbReference>
<feature type="domain" description="Solute-binding protein family 5" evidence="2">
    <location>
        <begin position="43"/>
        <end position="390"/>
    </location>
</feature>
<reference evidence="3 4" key="1">
    <citation type="journal article" date="2019" name="Int. J. Syst. Evol. Microbiol.">
        <title>The Global Catalogue of Microorganisms (GCM) 10K type strain sequencing project: providing services to taxonomists for standard genome sequencing and annotation.</title>
        <authorList>
            <consortium name="The Broad Institute Genomics Platform"/>
            <consortium name="The Broad Institute Genome Sequencing Center for Infectious Disease"/>
            <person name="Wu L."/>
            <person name="Ma J."/>
        </authorList>
    </citation>
    <scope>NUCLEOTIDE SEQUENCE [LARGE SCALE GENOMIC DNA]</scope>
    <source>
        <strain evidence="3 4">JCM 16259</strain>
    </source>
</reference>
<evidence type="ECO:0000256" key="1">
    <source>
        <dbReference type="ARBA" id="ARBA00022729"/>
    </source>
</evidence>
<dbReference type="InterPro" id="IPR039424">
    <property type="entry name" value="SBP_5"/>
</dbReference>
<name>A0ABN3KQ17_9MICO</name>
<organism evidence="3 4">
    <name type="scientific">Terrabacter carboxydivorans</name>
    <dbReference type="NCBI Taxonomy" id="619730"/>
    <lineage>
        <taxon>Bacteria</taxon>
        <taxon>Bacillati</taxon>
        <taxon>Actinomycetota</taxon>
        <taxon>Actinomycetes</taxon>
        <taxon>Micrococcales</taxon>
        <taxon>Intrasporangiaceae</taxon>
        <taxon>Terrabacter</taxon>
    </lineage>
</organism>
<dbReference type="Gene3D" id="3.40.190.10">
    <property type="entry name" value="Periplasmic binding protein-like II"/>
    <property type="match status" value="1"/>
</dbReference>
<dbReference type="PANTHER" id="PTHR30290">
    <property type="entry name" value="PERIPLASMIC BINDING COMPONENT OF ABC TRANSPORTER"/>
    <property type="match status" value="1"/>
</dbReference>
<dbReference type="Gene3D" id="3.90.76.10">
    <property type="entry name" value="Dipeptide-binding Protein, Domain 1"/>
    <property type="match status" value="1"/>
</dbReference>
<gene>
    <name evidence="3" type="ORF">GCM10009858_02800</name>
</gene>
<accession>A0ABN3KQ17</accession>
<dbReference type="Gene3D" id="3.10.105.10">
    <property type="entry name" value="Dipeptide-binding Protein, Domain 3"/>
    <property type="match status" value="1"/>
</dbReference>
<dbReference type="PANTHER" id="PTHR30290:SF38">
    <property type="entry name" value="D,D-DIPEPTIDE-BINDING PERIPLASMIC PROTEIN DDPA-RELATED"/>
    <property type="match status" value="1"/>
</dbReference>
<evidence type="ECO:0000313" key="4">
    <source>
        <dbReference type="Proteomes" id="UP001500730"/>
    </source>
</evidence>
<dbReference type="CDD" id="cd08516">
    <property type="entry name" value="PBP2_NikA_DppA_OppA_like_11"/>
    <property type="match status" value="1"/>
</dbReference>
<evidence type="ECO:0000313" key="3">
    <source>
        <dbReference type="EMBL" id="GAA2468928.1"/>
    </source>
</evidence>